<dbReference type="RefSeq" id="WP_138666097.1">
    <property type="nucleotide sequence ID" value="NZ_VCKY01000029.1"/>
</dbReference>
<dbReference type="SUPFAM" id="SSF56784">
    <property type="entry name" value="HAD-like"/>
    <property type="match status" value="1"/>
</dbReference>
<dbReference type="PANTHER" id="PTHR43481">
    <property type="entry name" value="FRUCTOSE-1-PHOSPHATE PHOSPHATASE"/>
    <property type="match status" value="1"/>
</dbReference>
<keyword evidence="2" id="KW-1185">Reference proteome</keyword>
<dbReference type="CDD" id="cd07505">
    <property type="entry name" value="HAD_BPGM-like"/>
    <property type="match status" value="1"/>
</dbReference>
<dbReference type="InterPro" id="IPR006439">
    <property type="entry name" value="HAD-SF_hydro_IA"/>
</dbReference>
<sequence length="201" mass="21452">MNVEIVEQYAGIIFDWDGTVVDSQPLNYAALCTALLPYGVTVDRSWYWQRLGISTAELLTQLPGSSELPAEDVLAACRRAIIARAGELVPHQPVLALARRAKAARLGVAVASGGAADVVRAGIVAVGAAAMFDVVVTREEVEEGKPAPDLFLEAARRLCVDPARCVVVEDAEEGFMAARRAGMAVIDVRSVLAADRSYSER</sequence>
<accession>A0A5S4FQI2</accession>
<dbReference type="AlphaFoldDB" id="A0A5S4FQI2"/>
<name>A0A5S4FQI2_9ACTN</name>
<evidence type="ECO:0000313" key="1">
    <source>
        <dbReference type="EMBL" id="TMR22441.1"/>
    </source>
</evidence>
<dbReference type="Pfam" id="PF00702">
    <property type="entry name" value="Hydrolase"/>
    <property type="match status" value="1"/>
</dbReference>
<dbReference type="PANTHER" id="PTHR43481:SF4">
    <property type="entry name" value="GLYCEROL-1-PHOSPHATE PHOSPHOHYDROLASE 1-RELATED"/>
    <property type="match status" value="1"/>
</dbReference>
<dbReference type="Gene3D" id="3.40.50.1000">
    <property type="entry name" value="HAD superfamily/HAD-like"/>
    <property type="match status" value="1"/>
</dbReference>
<comment type="caution">
    <text evidence="1">The sequence shown here is derived from an EMBL/GenBank/DDBJ whole genome shotgun (WGS) entry which is preliminary data.</text>
</comment>
<protein>
    <submittedName>
        <fullName evidence="1">HAD family phosphatase</fullName>
    </submittedName>
</protein>
<proteinExistence type="predicted"/>
<dbReference type="InterPro" id="IPR051806">
    <property type="entry name" value="HAD-like_SPP"/>
</dbReference>
<dbReference type="OrthoDB" id="5504491at2"/>
<dbReference type="InterPro" id="IPR023198">
    <property type="entry name" value="PGP-like_dom2"/>
</dbReference>
<gene>
    <name evidence="1" type="ORF">ETD86_11375</name>
</gene>
<organism evidence="1 2">
    <name type="scientific">Nonomuraea turkmeniaca</name>
    <dbReference type="NCBI Taxonomy" id="103838"/>
    <lineage>
        <taxon>Bacteria</taxon>
        <taxon>Bacillati</taxon>
        <taxon>Actinomycetota</taxon>
        <taxon>Actinomycetes</taxon>
        <taxon>Streptosporangiales</taxon>
        <taxon>Streptosporangiaceae</taxon>
        <taxon>Nonomuraea</taxon>
    </lineage>
</organism>
<dbReference type="GO" id="GO:0050308">
    <property type="term" value="F:sugar-phosphatase activity"/>
    <property type="evidence" value="ECO:0007669"/>
    <property type="project" value="TreeGrafter"/>
</dbReference>
<dbReference type="Gene3D" id="1.10.150.240">
    <property type="entry name" value="Putative phosphatase, domain 2"/>
    <property type="match status" value="1"/>
</dbReference>
<dbReference type="SFLD" id="SFLDS00003">
    <property type="entry name" value="Haloacid_Dehalogenase"/>
    <property type="match status" value="1"/>
</dbReference>
<evidence type="ECO:0000313" key="2">
    <source>
        <dbReference type="Proteomes" id="UP000309128"/>
    </source>
</evidence>
<reference evidence="1 2" key="1">
    <citation type="submission" date="2019-05" db="EMBL/GenBank/DDBJ databases">
        <title>Draft genome sequence of Nonomuraea turkmeniaca DSM 43926.</title>
        <authorList>
            <person name="Saricaoglu S."/>
            <person name="Isik K."/>
        </authorList>
    </citation>
    <scope>NUCLEOTIDE SEQUENCE [LARGE SCALE GENOMIC DNA]</scope>
    <source>
        <strain evidence="1 2">DSM 43926</strain>
    </source>
</reference>
<dbReference type="InterPro" id="IPR023214">
    <property type="entry name" value="HAD_sf"/>
</dbReference>
<dbReference type="EMBL" id="VCKY01000029">
    <property type="protein sequence ID" value="TMR22441.1"/>
    <property type="molecule type" value="Genomic_DNA"/>
</dbReference>
<dbReference type="NCBIfam" id="TIGR01509">
    <property type="entry name" value="HAD-SF-IA-v3"/>
    <property type="match status" value="1"/>
</dbReference>
<dbReference type="SFLD" id="SFLDG01129">
    <property type="entry name" value="C1.5:_HAD__Beta-PGM__Phosphata"/>
    <property type="match status" value="1"/>
</dbReference>
<dbReference type="InterPro" id="IPR036412">
    <property type="entry name" value="HAD-like_sf"/>
</dbReference>
<dbReference type="Proteomes" id="UP000309128">
    <property type="component" value="Unassembled WGS sequence"/>
</dbReference>